<dbReference type="Gene3D" id="3.30.720.100">
    <property type="match status" value="1"/>
</dbReference>
<reference evidence="2 3" key="1">
    <citation type="submission" date="2012-10" db="EMBL/GenBank/DDBJ databases">
        <authorList>
            <person name="Harkins D.M."/>
            <person name="Durkin A.S."/>
            <person name="Brinkac L.M."/>
            <person name="Haft D.H."/>
            <person name="Selengut J.D."/>
            <person name="Sanka R."/>
            <person name="DePew J."/>
            <person name="Purushe J."/>
            <person name="Chanthongthip A."/>
            <person name="Lattana O."/>
            <person name="Phetsouvanh R."/>
            <person name="Newton P.N."/>
            <person name="Vinetz J.M."/>
            <person name="Sutton G.G."/>
            <person name="Nierman W.C."/>
            <person name="Fouts D.E."/>
        </authorList>
    </citation>
    <scope>NUCLEOTIDE SEQUENCE [LARGE SCALE GENOMIC DNA]</scope>
    <source>
        <strain evidence="2 3">UI 12758</strain>
    </source>
</reference>
<keyword evidence="2" id="KW-0808">Transferase</keyword>
<proteinExistence type="predicted"/>
<protein>
    <submittedName>
        <fullName evidence="2">3-demethylubiquinone-9 3-methyltransferase domain protein</fullName>
    </submittedName>
</protein>
<dbReference type="CDD" id="cd06588">
    <property type="entry name" value="PhnB_like"/>
    <property type="match status" value="2"/>
</dbReference>
<dbReference type="GO" id="GO:0008168">
    <property type="term" value="F:methyltransferase activity"/>
    <property type="evidence" value="ECO:0007669"/>
    <property type="project" value="UniProtKB-KW"/>
</dbReference>
<evidence type="ECO:0000259" key="1">
    <source>
        <dbReference type="Pfam" id="PF06983"/>
    </source>
</evidence>
<dbReference type="EMBL" id="AHNR02000028">
    <property type="protein sequence ID" value="EKR55675.1"/>
    <property type="molecule type" value="Genomic_DNA"/>
</dbReference>
<sequence>MQKITPFLMFDNNLGEALKLYASTFSDWKLLSQNQAGDVVMSATFAISGKEILSFNGGPHFKFTPAISFFLSCQTSKEVEKIWASLSQEGIVLMELQEYPFSEKFGWVQDKFGVSWQVCLSKEGNDLVTFLMFVGKQHGKAEEAIRFYTSQFPNSKINDIQHYTTDQSEKEGTVQRSVFSIAGQDLMAMDSGLDHAFTFSEAYSFFIKCETQAEIDKYWEKLSFQGEKQKCGWVKDKFGVSWQIIPSILGDYLQDKDPKKSQRVLQAMLQMDKIDIVKLKRAYDSN</sequence>
<dbReference type="Gene3D" id="3.30.720.110">
    <property type="match status" value="1"/>
</dbReference>
<dbReference type="InterPro" id="IPR029068">
    <property type="entry name" value="Glyas_Bleomycin-R_OHBP_Dase"/>
</dbReference>
<keyword evidence="2" id="KW-0489">Methyltransferase</keyword>
<name>A0A0E2D6S0_LEPIR</name>
<dbReference type="AlphaFoldDB" id="A0A0E2D6S0"/>
<keyword evidence="2" id="KW-0830">Ubiquinone</keyword>
<dbReference type="InterPro" id="IPR028973">
    <property type="entry name" value="PhnB-like"/>
</dbReference>
<dbReference type="GO" id="GO:0032259">
    <property type="term" value="P:methylation"/>
    <property type="evidence" value="ECO:0007669"/>
    <property type="project" value="UniProtKB-KW"/>
</dbReference>
<gene>
    <name evidence="2" type="ORF">LEP1GSC105_2320</name>
</gene>
<dbReference type="PANTHER" id="PTHR33990:SF4">
    <property type="entry name" value="PHNB-LIKE DOMAIN-CONTAINING PROTEIN"/>
    <property type="match status" value="1"/>
</dbReference>
<organism evidence="2 3">
    <name type="scientific">Leptospira interrogans str. UI 12758</name>
    <dbReference type="NCBI Taxonomy" id="1049938"/>
    <lineage>
        <taxon>Bacteria</taxon>
        <taxon>Pseudomonadati</taxon>
        <taxon>Spirochaetota</taxon>
        <taxon>Spirochaetia</taxon>
        <taxon>Leptospirales</taxon>
        <taxon>Leptospiraceae</taxon>
        <taxon>Leptospira</taxon>
    </lineage>
</organism>
<dbReference type="InterPro" id="IPR009725">
    <property type="entry name" value="3_dmu_93_MTrfase"/>
</dbReference>
<dbReference type="Proteomes" id="UP000001340">
    <property type="component" value="Unassembled WGS sequence"/>
</dbReference>
<dbReference type="Pfam" id="PF06983">
    <property type="entry name" value="3-dmu-9_3-mt"/>
    <property type="match status" value="2"/>
</dbReference>
<dbReference type="Gene3D" id="3.10.180.10">
    <property type="entry name" value="2,3-Dihydroxybiphenyl 1,2-Dioxygenase, domain 1"/>
    <property type="match status" value="1"/>
</dbReference>
<evidence type="ECO:0000313" key="2">
    <source>
        <dbReference type="EMBL" id="EKR55675.1"/>
    </source>
</evidence>
<dbReference type="PIRSF" id="PIRSF500687">
    <property type="entry name" value="MTase_demethylubiq_bact"/>
    <property type="match status" value="1"/>
</dbReference>
<evidence type="ECO:0000313" key="3">
    <source>
        <dbReference type="Proteomes" id="UP000001340"/>
    </source>
</evidence>
<feature type="domain" description="PhnB-like" evidence="1">
    <location>
        <begin position="2"/>
        <end position="119"/>
    </location>
</feature>
<dbReference type="RefSeq" id="WP_001169642.1">
    <property type="nucleotide sequence ID" value="NZ_AHNR02000028.1"/>
</dbReference>
<dbReference type="InterPro" id="IPR027259">
    <property type="entry name" value="MTase_demethylubiq_bac"/>
</dbReference>
<accession>A0A0E2D6S0</accession>
<dbReference type="PANTHER" id="PTHR33990">
    <property type="entry name" value="PROTEIN YJDN-RELATED"/>
    <property type="match status" value="1"/>
</dbReference>
<dbReference type="SUPFAM" id="SSF54593">
    <property type="entry name" value="Glyoxalase/Bleomycin resistance protein/Dihydroxybiphenyl dioxygenase"/>
    <property type="match status" value="2"/>
</dbReference>
<comment type="caution">
    <text evidence="2">The sequence shown here is derived from an EMBL/GenBank/DDBJ whole genome shotgun (WGS) entry which is preliminary data.</text>
</comment>
<dbReference type="PIRSF" id="PIRSF021700">
    <property type="entry name" value="3_dmu_93_MTrfase"/>
    <property type="match status" value="1"/>
</dbReference>
<feature type="domain" description="PhnB-like" evidence="1">
    <location>
        <begin position="127"/>
        <end position="245"/>
    </location>
</feature>